<reference evidence="1" key="1">
    <citation type="journal article" date="2015" name="Nature">
        <title>Complex archaea that bridge the gap between prokaryotes and eukaryotes.</title>
        <authorList>
            <person name="Spang A."/>
            <person name="Saw J.H."/>
            <person name="Jorgensen S.L."/>
            <person name="Zaremba-Niedzwiedzka K."/>
            <person name="Martijn J."/>
            <person name="Lind A.E."/>
            <person name="van Eijk R."/>
            <person name="Schleper C."/>
            <person name="Guy L."/>
            <person name="Ettema T.J."/>
        </authorList>
    </citation>
    <scope>NUCLEOTIDE SEQUENCE</scope>
</reference>
<sequence>MEIKTFFDLIEWSRALHAQLAQCLSHCAKLHHEERTAMLLEYLASCETAMEKMVAGFEHQADPKAAKTYVYDYIPHNPIKTHLDCDDHYAKMDADAISAEVIDFHEQVIELYRTLLRKAEIPEAAELMQLLLDMEENETKLLVRQLGRMDDL</sequence>
<protein>
    <recommendedName>
        <fullName evidence="2">ATPase</fullName>
    </recommendedName>
</protein>
<evidence type="ECO:0008006" key="2">
    <source>
        <dbReference type="Google" id="ProtNLM"/>
    </source>
</evidence>
<dbReference type="EMBL" id="LAZR01000001">
    <property type="protein sequence ID" value="KKO12657.1"/>
    <property type="molecule type" value="Genomic_DNA"/>
</dbReference>
<comment type="caution">
    <text evidence="1">The sequence shown here is derived from an EMBL/GenBank/DDBJ whole genome shotgun (WGS) entry which is preliminary data.</text>
</comment>
<name>A0A0F9YK57_9ZZZZ</name>
<dbReference type="AlphaFoldDB" id="A0A0F9YK57"/>
<evidence type="ECO:0000313" key="1">
    <source>
        <dbReference type="EMBL" id="KKO12657.1"/>
    </source>
</evidence>
<accession>A0A0F9YK57</accession>
<gene>
    <name evidence="1" type="ORF">LCGC14_0006730</name>
</gene>
<organism evidence="1">
    <name type="scientific">marine sediment metagenome</name>
    <dbReference type="NCBI Taxonomy" id="412755"/>
    <lineage>
        <taxon>unclassified sequences</taxon>
        <taxon>metagenomes</taxon>
        <taxon>ecological metagenomes</taxon>
    </lineage>
</organism>
<proteinExistence type="predicted"/>